<sequence>MSDTRFGQSLARGVAIACVLGLVVAGGLWWTLQDAGQKRVTAFFPTAIGLYEGNDVRMLGVRMGEVTGIEPLGDQVRVEMTYDREVPVPANAKAVIVAPSLVSDRYVQLAPAYTGGERLPDGAEIPLARTAVPLEIDDLSKSLSRVAEDLGPTGANADGSLSDVLRTLAKNFEGNGTQLNNTITKLSQAAGTLSGNSGDLFATVENLAQLSTTIAASDDEVRRFETQLADVSGYLADEKDNLAATVRQLGTTLNSVRDFIENNRGRVKSNVDKLASITRVLVEQRGALAEILDVAPVGLGNLVNTYNAASGTLDARPNLNELTQPPITMVCNLLRQTPEALDVLGDTCASLAPVLDGTLQLPSLAQSVHALNNGQLPPLPLPLASQVYGTGGGQ</sequence>
<dbReference type="AlphaFoldDB" id="A0A2T0LLQ1"/>
<evidence type="ECO:0000256" key="1">
    <source>
        <dbReference type="SAM" id="Phobius"/>
    </source>
</evidence>
<gene>
    <name evidence="4" type="ORF">B0I33_11384</name>
</gene>
<dbReference type="EMBL" id="PVNH01000013">
    <property type="protein sequence ID" value="PRX43918.1"/>
    <property type="molecule type" value="Genomic_DNA"/>
</dbReference>
<keyword evidence="1" id="KW-0472">Membrane</keyword>
<dbReference type="PANTHER" id="PTHR33371">
    <property type="entry name" value="INTERMEMBRANE PHOSPHOLIPID TRANSPORT SYSTEM BINDING PROTEIN MLAD-RELATED"/>
    <property type="match status" value="1"/>
</dbReference>
<reference evidence="4 5" key="1">
    <citation type="submission" date="2018-03" db="EMBL/GenBank/DDBJ databases">
        <title>Genomic Encyclopedia of Type Strains, Phase III (KMG-III): the genomes of soil and plant-associated and newly described type strains.</title>
        <authorList>
            <person name="Whitman W."/>
        </authorList>
    </citation>
    <scope>NUCLEOTIDE SEQUENCE [LARGE SCALE GENOMIC DNA]</scope>
    <source>
        <strain evidence="4 5">CGMCC 4.7125</strain>
    </source>
</reference>
<dbReference type="Pfam" id="PF02470">
    <property type="entry name" value="MlaD"/>
    <property type="match status" value="1"/>
</dbReference>
<dbReference type="RefSeq" id="WP_106181871.1">
    <property type="nucleotide sequence ID" value="NZ_PVNH01000013.1"/>
</dbReference>
<dbReference type="Gene3D" id="1.10.287.950">
    <property type="entry name" value="Methyl-accepting chemotaxis protein"/>
    <property type="match status" value="1"/>
</dbReference>
<comment type="caution">
    <text evidence="4">The sequence shown here is derived from an EMBL/GenBank/DDBJ whole genome shotgun (WGS) entry which is preliminary data.</text>
</comment>
<dbReference type="Proteomes" id="UP000238362">
    <property type="component" value="Unassembled WGS sequence"/>
</dbReference>
<dbReference type="InterPro" id="IPR003399">
    <property type="entry name" value="Mce/MlaD"/>
</dbReference>
<dbReference type="NCBIfam" id="TIGR00996">
    <property type="entry name" value="Mtu_fam_mce"/>
    <property type="match status" value="1"/>
</dbReference>
<evidence type="ECO:0000313" key="4">
    <source>
        <dbReference type="EMBL" id="PRX43918.1"/>
    </source>
</evidence>
<dbReference type="InterPro" id="IPR052336">
    <property type="entry name" value="MlaD_Phospholipid_Transporter"/>
</dbReference>
<evidence type="ECO:0000259" key="2">
    <source>
        <dbReference type="Pfam" id="PF02470"/>
    </source>
</evidence>
<feature type="domain" description="Mammalian cell entry C-terminal" evidence="3">
    <location>
        <begin position="117"/>
        <end position="293"/>
    </location>
</feature>
<dbReference type="PANTHER" id="PTHR33371:SF4">
    <property type="entry name" value="INTERMEMBRANE PHOSPHOLIPID TRANSPORT SYSTEM BINDING PROTEIN MLAD"/>
    <property type="match status" value="1"/>
</dbReference>
<protein>
    <submittedName>
        <fullName evidence="4">Virulence factor Mce-like protein</fullName>
    </submittedName>
</protein>
<organism evidence="4 5">
    <name type="scientific">Prauserella shujinwangii</name>
    <dbReference type="NCBI Taxonomy" id="1453103"/>
    <lineage>
        <taxon>Bacteria</taxon>
        <taxon>Bacillati</taxon>
        <taxon>Actinomycetota</taxon>
        <taxon>Actinomycetes</taxon>
        <taxon>Pseudonocardiales</taxon>
        <taxon>Pseudonocardiaceae</taxon>
        <taxon>Prauserella</taxon>
    </lineage>
</organism>
<dbReference type="Pfam" id="PF11887">
    <property type="entry name" value="Mce4_CUP1"/>
    <property type="match status" value="1"/>
</dbReference>
<evidence type="ECO:0000259" key="3">
    <source>
        <dbReference type="Pfam" id="PF11887"/>
    </source>
</evidence>
<dbReference type="InterPro" id="IPR005693">
    <property type="entry name" value="Mce"/>
</dbReference>
<keyword evidence="1" id="KW-1133">Transmembrane helix</keyword>
<keyword evidence="1" id="KW-0812">Transmembrane</keyword>
<dbReference type="InterPro" id="IPR024516">
    <property type="entry name" value="Mce_C"/>
</dbReference>
<keyword evidence="5" id="KW-1185">Reference proteome</keyword>
<feature type="domain" description="Mce/MlaD" evidence="2">
    <location>
        <begin position="38"/>
        <end position="111"/>
    </location>
</feature>
<accession>A0A2T0LLQ1</accession>
<dbReference type="GO" id="GO:0005576">
    <property type="term" value="C:extracellular region"/>
    <property type="evidence" value="ECO:0007669"/>
    <property type="project" value="TreeGrafter"/>
</dbReference>
<proteinExistence type="predicted"/>
<name>A0A2T0LLQ1_9PSEU</name>
<dbReference type="OrthoDB" id="4516955at2"/>
<feature type="transmembrane region" description="Helical" evidence="1">
    <location>
        <begin position="12"/>
        <end position="32"/>
    </location>
</feature>
<evidence type="ECO:0000313" key="5">
    <source>
        <dbReference type="Proteomes" id="UP000238362"/>
    </source>
</evidence>